<feature type="transmembrane region" description="Helical" evidence="1">
    <location>
        <begin position="235"/>
        <end position="255"/>
    </location>
</feature>
<feature type="transmembrane region" description="Helical" evidence="1">
    <location>
        <begin position="143"/>
        <end position="158"/>
    </location>
</feature>
<evidence type="ECO:0008006" key="4">
    <source>
        <dbReference type="Google" id="ProtNLM"/>
    </source>
</evidence>
<feature type="transmembrane region" description="Helical" evidence="1">
    <location>
        <begin position="206"/>
        <end position="223"/>
    </location>
</feature>
<feature type="transmembrane region" description="Helical" evidence="1">
    <location>
        <begin position="12"/>
        <end position="30"/>
    </location>
</feature>
<keyword evidence="1" id="KW-0812">Transmembrane</keyword>
<keyword evidence="3" id="KW-1185">Reference proteome</keyword>
<dbReference type="RefSeq" id="WP_307121180.1">
    <property type="nucleotide sequence ID" value="NZ_JAUSTM010000003.1"/>
</dbReference>
<dbReference type="EMBL" id="JAUSTM010000003">
    <property type="protein sequence ID" value="MDQ0221953.1"/>
    <property type="molecule type" value="Genomic_DNA"/>
</dbReference>
<dbReference type="Pfam" id="PF05857">
    <property type="entry name" value="TraX"/>
    <property type="match status" value="1"/>
</dbReference>
<evidence type="ECO:0000256" key="1">
    <source>
        <dbReference type="SAM" id="Phobius"/>
    </source>
</evidence>
<reference evidence="2 3" key="1">
    <citation type="submission" date="2023-07" db="EMBL/GenBank/DDBJ databases">
        <title>Genomic Encyclopedia of Type Strains, Phase IV (KMG-IV): sequencing the most valuable type-strain genomes for metagenomic binning, comparative biology and taxonomic classification.</title>
        <authorList>
            <person name="Goeker M."/>
        </authorList>
    </citation>
    <scope>NUCLEOTIDE SEQUENCE [LARGE SCALE GENOMIC DNA]</scope>
    <source>
        <strain evidence="2 3">DSM 105143</strain>
    </source>
</reference>
<keyword evidence="1" id="KW-0472">Membrane</keyword>
<feature type="transmembrane region" description="Helical" evidence="1">
    <location>
        <begin position="36"/>
        <end position="53"/>
    </location>
</feature>
<feature type="transmembrane region" description="Helical" evidence="1">
    <location>
        <begin position="170"/>
        <end position="191"/>
    </location>
</feature>
<feature type="transmembrane region" description="Helical" evidence="1">
    <location>
        <begin position="90"/>
        <end position="108"/>
    </location>
</feature>
<evidence type="ECO:0000313" key="2">
    <source>
        <dbReference type="EMBL" id="MDQ0221953.1"/>
    </source>
</evidence>
<name>A0ABT9YPN1_9STRE</name>
<accession>A0ABT9YPN1</accession>
<feature type="transmembrane region" description="Helical" evidence="1">
    <location>
        <begin position="65"/>
        <end position="84"/>
    </location>
</feature>
<proteinExistence type="predicted"/>
<sequence length="256" mass="29369">MTNPNRGLSSFTLRSIAMLAMVIDHTAAIFFPDILWLRYIGRVAFPIFAFLLVEGYVHTKKFSHYLLRLLGLAILTDIPFNLMLNQSWDYVPFQNVIWTFVIGLASIWAIDNSKGKIPRVAWYLSTLVVILVSTFLADWLETDYHSLGILMILGFYFFRGNSLQNRSGQFSIMLLANVILPNLNTLTVIGYENLPLYWDYYGFELIHPQIFALLALPIIWLYSGQQGYHSKAGQVFNYLFYPLHMLVIGLLALALI</sequence>
<evidence type="ECO:0000313" key="3">
    <source>
        <dbReference type="Proteomes" id="UP001223079"/>
    </source>
</evidence>
<protein>
    <recommendedName>
        <fullName evidence="4">TraX protein</fullName>
    </recommendedName>
</protein>
<keyword evidence="1" id="KW-1133">Transmembrane helix</keyword>
<gene>
    <name evidence="2" type="ORF">J2S23_000489</name>
</gene>
<dbReference type="InterPro" id="IPR008875">
    <property type="entry name" value="TraX"/>
</dbReference>
<feature type="transmembrane region" description="Helical" evidence="1">
    <location>
        <begin position="120"/>
        <end position="137"/>
    </location>
</feature>
<dbReference type="Proteomes" id="UP001223079">
    <property type="component" value="Unassembled WGS sequence"/>
</dbReference>
<comment type="caution">
    <text evidence="2">The sequence shown here is derived from an EMBL/GenBank/DDBJ whole genome shotgun (WGS) entry which is preliminary data.</text>
</comment>
<organism evidence="2 3">
    <name type="scientific">Streptococcus moroccensis</name>
    <dbReference type="NCBI Taxonomy" id="1451356"/>
    <lineage>
        <taxon>Bacteria</taxon>
        <taxon>Bacillati</taxon>
        <taxon>Bacillota</taxon>
        <taxon>Bacilli</taxon>
        <taxon>Lactobacillales</taxon>
        <taxon>Streptococcaceae</taxon>
        <taxon>Streptococcus</taxon>
    </lineage>
</organism>